<name>A0ACB8T215_9AGAM</name>
<protein>
    <submittedName>
        <fullName evidence="1">Uncharacterized protein</fullName>
    </submittedName>
</protein>
<reference evidence="1" key="1">
    <citation type="submission" date="2021-03" db="EMBL/GenBank/DDBJ databases">
        <authorList>
            <consortium name="DOE Joint Genome Institute"/>
            <person name="Ahrendt S."/>
            <person name="Looney B.P."/>
            <person name="Miyauchi S."/>
            <person name="Morin E."/>
            <person name="Drula E."/>
            <person name="Courty P.E."/>
            <person name="Chicoki N."/>
            <person name="Fauchery L."/>
            <person name="Kohler A."/>
            <person name="Kuo A."/>
            <person name="Labutti K."/>
            <person name="Pangilinan J."/>
            <person name="Lipzen A."/>
            <person name="Riley R."/>
            <person name="Andreopoulos W."/>
            <person name="He G."/>
            <person name="Johnson J."/>
            <person name="Barry K.W."/>
            <person name="Grigoriev I.V."/>
            <person name="Nagy L."/>
            <person name="Hibbett D."/>
            <person name="Henrissat B."/>
            <person name="Matheny P.B."/>
            <person name="Labbe J."/>
            <person name="Martin F."/>
        </authorList>
    </citation>
    <scope>NUCLEOTIDE SEQUENCE</scope>
    <source>
        <strain evidence="1">HHB10654</strain>
    </source>
</reference>
<reference evidence="1" key="2">
    <citation type="journal article" date="2022" name="New Phytol.">
        <title>Evolutionary transition to the ectomycorrhizal habit in the genomes of a hyperdiverse lineage of mushroom-forming fungi.</title>
        <authorList>
            <person name="Looney B."/>
            <person name="Miyauchi S."/>
            <person name="Morin E."/>
            <person name="Drula E."/>
            <person name="Courty P.E."/>
            <person name="Kohler A."/>
            <person name="Kuo A."/>
            <person name="LaButti K."/>
            <person name="Pangilinan J."/>
            <person name="Lipzen A."/>
            <person name="Riley R."/>
            <person name="Andreopoulos W."/>
            <person name="He G."/>
            <person name="Johnson J."/>
            <person name="Nolan M."/>
            <person name="Tritt A."/>
            <person name="Barry K.W."/>
            <person name="Grigoriev I.V."/>
            <person name="Nagy L.G."/>
            <person name="Hibbett D."/>
            <person name="Henrissat B."/>
            <person name="Matheny P.B."/>
            <person name="Labbe J."/>
            <person name="Martin F.M."/>
        </authorList>
    </citation>
    <scope>NUCLEOTIDE SEQUENCE</scope>
    <source>
        <strain evidence="1">HHB10654</strain>
    </source>
</reference>
<evidence type="ECO:0000313" key="1">
    <source>
        <dbReference type="EMBL" id="KAI0062765.1"/>
    </source>
</evidence>
<dbReference type="EMBL" id="MU277206">
    <property type="protein sequence ID" value="KAI0062765.1"/>
    <property type="molecule type" value="Genomic_DNA"/>
</dbReference>
<organism evidence="1 2">
    <name type="scientific">Artomyces pyxidatus</name>
    <dbReference type="NCBI Taxonomy" id="48021"/>
    <lineage>
        <taxon>Eukaryota</taxon>
        <taxon>Fungi</taxon>
        <taxon>Dikarya</taxon>
        <taxon>Basidiomycota</taxon>
        <taxon>Agaricomycotina</taxon>
        <taxon>Agaricomycetes</taxon>
        <taxon>Russulales</taxon>
        <taxon>Auriscalpiaceae</taxon>
        <taxon>Artomyces</taxon>
    </lineage>
</organism>
<sequence>MVWPVIAAAVGLGAGAIITPIVAPAVVGLVGFGAAGPVAGTLAAGMQAGIGNVVAGSSFAVVQSIGMGAAVPAVGQAVGAGIIGTVAWVGAFLL</sequence>
<comment type="caution">
    <text evidence="1">The sequence shown here is derived from an EMBL/GenBank/DDBJ whole genome shotgun (WGS) entry which is preliminary data.</text>
</comment>
<keyword evidence="2" id="KW-1185">Reference proteome</keyword>
<accession>A0ACB8T215</accession>
<gene>
    <name evidence="1" type="ORF">BV25DRAFT_1825308</name>
</gene>
<proteinExistence type="predicted"/>
<dbReference type="Proteomes" id="UP000814140">
    <property type="component" value="Unassembled WGS sequence"/>
</dbReference>
<evidence type="ECO:0000313" key="2">
    <source>
        <dbReference type="Proteomes" id="UP000814140"/>
    </source>
</evidence>